<name>A0A4R7C445_9HYPH</name>
<dbReference type="EMBL" id="SNZR01000011">
    <property type="protein sequence ID" value="TDR92911.1"/>
    <property type="molecule type" value="Genomic_DNA"/>
</dbReference>
<dbReference type="SUPFAM" id="SSF53850">
    <property type="entry name" value="Periplasmic binding protein-like II"/>
    <property type="match status" value="1"/>
</dbReference>
<evidence type="ECO:0000313" key="3">
    <source>
        <dbReference type="EMBL" id="TDR92911.1"/>
    </source>
</evidence>
<gene>
    <name evidence="3" type="ORF">EV668_0155</name>
</gene>
<keyword evidence="4" id="KW-1185">Reference proteome</keyword>
<reference evidence="3 4" key="1">
    <citation type="submission" date="2019-03" db="EMBL/GenBank/DDBJ databases">
        <title>Genomic Encyclopedia of Type Strains, Phase IV (KMG-IV): sequencing the most valuable type-strain genomes for metagenomic binning, comparative biology and taxonomic classification.</title>
        <authorList>
            <person name="Goeker M."/>
        </authorList>
    </citation>
    <scope>NUCLEOTIDE SEQUENCE [LARGE SCALE GENOMIC DNA]</scope>
    <source>
        <strain evidence="3 4">DSM 25903</strain>
    </source>
</reference>
<organism evidence="3 4">
    <name type="scientific">Enterovirga rhinocerotis</name>
    <dbReference type="NCBI Taxonomy" id="1339210"/>
    <lineage>
        <taxon>Bacteria</taxon>
        <taxon>Pseudomonadati</taxon>
        <taxon>Pseudomonadota</taxon>
        <taxon>Alphaproteobacteria</taxon>
        <taxon>Hyphomicrobiales</taxon>
        <taxon>Methylobacteriaceae</taxon>
        <taxon>Enterovirga</taxon>
    </lineage>
</organism>
<dbReference type="PANTHER" id="PTHR30222">
    <property type="entry name" value="SPERMIDINE/PUTRESCINE-BINDING PERIPLASMIC PROTEIN"/>
    <property type="match status" value="1"/>
</dbReference>
<protein>
    <submittedName>
        <fullName evidence="3">Spermidine/putrescine-binding protein</fullName>
    </submittedName>
</protein>
<sequence>MTQDSLNRRQILAAGGLGAAAAAGLPVSALAAPKRLDVLILASVMQDPVGPMVERLSNVTLNNGPYLSSADVIARINAPGGPRHALYCGVTEILRQPVMGAASGDEKAFPIDPAKMPNLADLSDLVKSDVIERDGKTFIIPLFWGFDTVIYNKAEVKLPEEETNTFGLLYDDRFAGRIAWLDQPYYSLYAAALYLGHSAPEKATRAEIGEFAKFMISKKKNVRALWQTQAQAINLMGSGECVISSGQIPIRVTLNRRGMDIATGWPKEGVIVWTEGYFMPKNVRDPAAAQAVLNAVLDPEVGAALTRLSGYPTASAKGAALLTPEERRQAGFDIKERGLKITGYRFPSDLSEWVEAWNRVKSA</sequence>
<dbReference type="Pfam" id="PF13416">
    <property type="entry name" value="SBP_bac_8"/>
    <property type="match status" value="1"/>
</dbReference>
<dbReference type="PROSITE" id="PS51318">
    <property type="entry name" value="TAT"/>
    <property type="match status" value="1"/>
</dbReference>
<evidence type="ECO:0000256" key="1">
    <source>
        <dbReference type="ARBA" id="ARBA00022729"/>
    </source>
</evidence>
<dbReference type="OrthoDB" id="9813777at2"/>
<dbReference type="RefSeq" id="WP_133767960.1">
    <property type="nucleotide sequence ID" value="NZ_SNZR01000011.1"/>
</dbReference>
<dbReference type="InterPro" id="IPR006311">
    <property type="entry name" value="TAT_signal"/>
</dbReference>
<keyword evidence="1" id="KW-0732">Signal</keyword>
<keyword evidence="2" id="KW-0574">Periplasm</keyword>
<proteinExistence type="predicted"/>
<dbReference type="AlphaFoldDB" id="A0A4R7C445"/>
<dbReference type="Proteomes" id="UP000295122">
    <property type="component" value="Unassembled WGS sequence"/>
</dbReference>
<dbReference type="InterPro" id="IPR006059">
    <property type="entry name" value="SBP"/>
</dbReference>
<dbReference type="Gene3D" id="3.40.190.10">
    <property type="entry name" value="Periplasmic binding protein-like II"/>
    <property type="match status" value="2"/>
</dbReference>
<evidence type="ECO:0000256" key="2">
    <source>
        <dbReference type="ARBA" id="ARBA00022764"/>
    </source>
</evidence>
<accession>A0A4R7C445</accession>
<dbReference type="PANTHER" id="PTHR30222:SF17">
    <property type="entry name" value="SPERMIDINE_PUTRESCINE-BINDING PERIPLASMIC PROTEIN"/>
    <property type="match status" value="1"/>
</dbReference>
<comment type="caution">
    <text evidence="3">The sequence shown here is derived from an EMBL/GenBank/DDBJ whole genome shotgun (WGS) entry which is preliminary data.</text>
</comment>
<evidence type="ECO:0000313" key="4">
    <source>
        <dbReference type="Proteomes" id="UP000295122"/>
    </source>
</evidence>